<dbReference type="GeneID" id="92377401"/>
<keyword evidence="4" id="KW-1185">Reference proteome</keyword>
<feature type="region of interest" description="Disordered" evidence="2">
    <location>
        <begin position="738"/>
        <end position="777"/>
    </location>
</feature>
<keyword evidence="1" id="KW-0175">Coiled coil</keyword>
<feature type="region of interest" description="Disordered" evidence="2">
    <location>
        <begin position="619"/>
        <end position="638"/>
    </location>
</feature>
<accession>A0A1G4IHE9</accession>
<feature type="region of interest" description="Disordered" evidence="2">
    <location>
        <begin position="222"/>
        <end position="241"/>
    </location>
</feature>
<reference evidence="3" key="1">
    <citation type="submission" date="2016-09" db="EMBL/GenBank/DDBJ databases">
        <authorList>
            <person name="Hebert L."/>
            <person name="Moumen B."/>
        </authorList>
    </citation>
    <scope>NUCLEOTIDE SEQUENCE [LARGE SCALE GENOMIC DNA]</scope>
    <source>
        <strain evidence="3">OVI</strain>
    </source>
</reference>
<feature type="compositionally biased region" description="Polar residues" evidence="2">
    <location>
        <begin position="768"/>
        <end position="777"/>
    </location>
</feature>
<dbReference type="InterPro" id="IPR036961">
    <property type="entry name" value="Kinesin_motor_dom_sf"/>
</dbReference>
<gene>
    <name evidence="3" type="ORF">TEOVI_000346100</name>
</gene>
<evidence type="ECO:0000256" key="1">
    <source>
        <dbReference type="SAM" id="Coils"/>
    </source>
</evidence>
<dbReference type="RefSeq" id="XP_067082461.1">
    <property type="nucleotide sequence ID" value="XM_067226360.1"/>
</dbReference>
<feature type="region of interest" description="Disordered" evidence="2">
    <location>
        <begin position="477"/>
        <end position="516"/>
    </location>
</feature>
<dbReference type="EMBL" id="CZPT02001752">
    <property type="protein sequence ID" value="SCU71879.1"/>
    <property type="molecule type" value="Genomic_DNA"/>
</dbReference>
<evidence type="ECO:0000313" key="4">
    <source>
        <dbReference type="Proteomes" id="UP000195570"/>
    </source>
</evidence>
<feature type="coiled-coil region" evidence="1">
    <location>
        <begin position="802"/>
        <end position="846"/>
    </location>
</feature>
<evidence type="ECO:0000313" key="3">
    <source>
        <dbReference type="EMBL" id="SCU71879.1"/>
    </source>
</evidence>
<proteinExistence type="predicted"/>
<organism evidence="3 4">
    <name type="scientific">Trypanosoma equiperdum</name>
    <dbReference type="NCBI Taxonomy" id="5694"/>
    <lineage>
        <taxon>Eukaryota</taxon>
        <taxon>Discoba</taxon>
        <taxon>Euglenozoa</taxon>
        <taxon>Kinetoplastea</taxon>
        <taxon>Metakinetoplastina</taxon>
        <taxon>Trypanosomatida</taxon>
        <taxon>Trypanosomatidae</taxon>
        <taxon>Trypanosoma</taxon>
    </lineage>
</organism>
<protein>
    <submittedName>
        <fullName evidence="3">Uncharacterized protein</fullName>
    </submittedName>
</protein>
<dbReference type="Gene3D" id="3.40.850.10">
    <property type="entry name" value="Kinesin motor domain"/>
    <property type="match status" value="1"/>
</dbReference>
<name>A0A1G4IHE9_TRYEQ</name>
<feature type="compositionally biased region" description="Polar residues" evidence="2">
    <location>
        <begin position="481"/>
        <end position="490"/>
    </location>
</feature>
<evidence type="ECO:0000256" key="2">
    <source>
        <dbReference type="SAM" id="MobiDB-lite"/>
    </source>
</evidence>
<dbReference type="AlphaFoldDB" id="A0A1G4IHE9"/>
<comment type="caution">
    <text evidence="3">The sequence shown here is derived from an EMBL/GenBank/DDBJ whole genome shotgun (WGS) entry which is preliminary data.</text>
</comment>
<feature type="compositionally biased region" description="Polar residues" evidence="2">
    <location>
        <begin position="224"/>
        <end position="241"/>
    </location>
</feature>
<feature type="compositionally biased region" description="Basic and acidic residues" evidence="2">
    <location>
        <begin position="502"/>
        <end position="512"/>
    </location>
</feature>
<sequence>MAEMLNETVVSPRKWYVHVAVQSFEGESWAMVKGETVRNTAVTAEQSMTVDTEGNRERNENSTRSVLLPCTDAINKFSSGVGGAMNSDNFLNIVRECNSDESLVSRVADVGFVLKPFRDNGGNGSCEKNRGTVGGGDRPAEMHYQLVQSIDPLLKDVLEPPVSAVIDDCVDATVLVYGATQEMKHLGVVGTPSACGLLPKSICMIVNKCSQHRKQTLLERAATAESNSTGGSTNLTGSNISGEGTHRGKDHCFVDAEASFIAFDRTNVADLLDLSNIDVEISFNMARKETQPNNGGEDSTSQESRCGVTSTGACIKNARSLPVNNVNDALKALDIGLESLASAVNNGLLPSEIGTSLLFSLTFFTDDGHVATFRIFCLAEDAAVQDWIVSSVLSRSSGPHNGPEPPVLRHNAVALLMPLLCQGNAFASVLLCVYNSVTALQRLSRDLTFAIAAQKLTTAPCPVSLVGRKGIPSLACGSGSRLPNTGQRSFSSDKHKRGSVVSKKERRVDPTHVDSPLSGLTPRSGVCVPLSMDDQLIHEEELSKACQGERFVDMPLHRASGVEAPYSIILTTAKKETRVLLARSPPALAAESGVAGNLSHGAETAADLNLACSGEGCRHSSSEAANPSTRGSDGTLNKVDDGCPSGIKNVVDAEQNAMKGVSCSGVLQLPSFGDGGIENVSNKSEIGNAKPTMGKNIDYTANSSGISNCQATSPTSANVSDAQRLRFKDILCRDEERHDVGNVDVPATSSASPPQGGNGSEAVAEGRTVSSLDPHSTSSEMELLVDEFICFYRDSCATKDRVAHLERELARARKALEGKRELEEKLARQQDLTEKLREQVALLLAERELYCGTR</sequence>
<dbReference type="VEuPathDB" id="TriTrypDB:TEOVI_000346100"/>
<feature type="compositionally biased region" description="Polar residues" evidence="2">
    <location>
        <begin position="622"/>
        <end position="635"/>
    </location>
</feature>
<dbReference type="Proteomes" id="UP000195570">
    <property type="component" value="Unassembled WGS sequence"/>
</dbReference>